<evidence type="ECO:0000256" key="6">
    <source>
        <dbReference type="ARBA" id="ARBA00022801"/>
    </source>
</evidence>
<keyword evidence="6" id="KW-0378">Hydrolase</keyword>
<evidence type="ECO:0000256" key="7">
    <source>
        <dbReference type="ARBA" id="ARBA00023242"/>
    </source>
</evidence>
<organism evidence="9">
    <name type="scientific">Xenopus tropicalis</name>
    <name type="common">Western clawed frog</name>
    <name type="synonym">Silurana tropicalis</name>
    <dbReference type="NCBI Taxonomy" id="8364"/>
    <lineage>
        <taxon>Eukaryota</taxon>
        <taxon>Metazoa</taxon>
        <taxon>Chordata</taxon>
        <taxon>Craniata</taxon>
        <taxon>Vertebrata</taxon>
        <taxon>Euteleostomi</taxon>
        <taxon>Amphibia</taxon>
        <taxon>Batrachia</taxon>
        <taxon>Anura</taxon>
        <taxon>Pipoidea</taxon>
        <taxon>Pipidae</taxon>
        <taxon>Xenopodinae</taxon>
        <taxon>Xenopus</taxon>
        <taxon>Silurana</taxon>
    </lineage>
</organism>
<evidence type="ECO:0000259" key="8">
    <source>
        <dbReference type="Pfam" id="PF13359"/>
    </source>
</evidence>
<evidence type="ECO:0000256" key="5">
    <source>
        <dbReference type="ARBA" id="ARBA00022723"/>
    </source>
</evidence>
<dbReference type="Pfam" id="PF13359">
    <property type="entry name" value="DDE_Tnp_4"/>
    <property type="match status" value="1"/>
</dbReference>
<dbReference type="InParanoid" id="A0A803JN67"/>
<evidence type="ECO:0000313" key="9">
    <source>
        <dbReference type="Ensembl" id="ENSXETP00000109412"/>
    </source>
</evidence>
<dbReference type="InterPro" id="IPR027806">
    <property type="entry name" value="HARBI1_dom"/>
</dbReference>
<accession>A0A803JN67</accession>
<dbReference type="Ensembl" id="ENSXETT00000116782">
    <property type="protein sequence ID" value="ENSXETP00000109412"/>
    <property type="gene ID" value="ENSXETG00000049079"/>
</dbReference>
<dbReference type="PANTHER" id="PTHR22930:SF284">
    <property type="entry name" value="DDE TNP4 DOMAIN-CONTAINING PROTEIN"/>
    <property type="match status" value="1"/>
</dbReference>
<reference evidence="9" key="2">
    <citation type="submission" date="2021-03" db="UniProtKB">
        <authorList>
            <consortium name="Ensembl"/>
        </authorList>
    </citation>
    <scope>IDENTIFICATION</scope>
</reference>
<evidence type="ECO:0000256" key="3">
    <source>
        <dbReference type="ARBA" id="ARBA00006958"/>
    </source>
</evidence>
<dbReference type="InterPro" id="IPR045249">
    <property type="entry name" value="HARBI1-like"/>
</dbReference>
<keyword evidence="7" id="KW-0539">Nucleus</keyword>
<name>A0A803JN67_XENTR</name>
<evidence type="ECO:0000256" key="2">
    <source>
        <dbReference type="ARBA" id="ARBA00004123"/>
    </source>
</evidence>
<dbReference type="GO" id="GO:0005634">
    <property type="term" value="C:nucleus"/>
    <property type="evidence" value="ECO:0007669"/>
    <property type="project" value="UniProtKB-SubCell"/>
</dbReference>
<dbReference type="GeneTree" id="ENSGT01000000220031"/>
<keyword evidence="4" id="KW-0540">Nuclease</keyword>
<comment type="cofactor">
    <cofactor evidence="1">
        <name>a divalent metal cation</name>
        <dbReference type="ChEBI" id="CHEBI:60240"/>
    </cofactor>
</comment>
<reference evidence="9" key="1">
    <citation type="journal article" date="2010" name="Science">
        <title>The genome of the Western clawed frog Xenopus tropicalis.</title>
        <authorList>
            <person name="Hellsten U."/>
            <person name="Harland R.M."/>
            <person name="Gilchrist M.J."/>
            <person name="Hendrix D."/>
            <person name="Jurka J."/>
            <person name="Kapitonov V."/>
            <person name="Ovcharenko I."/>
            <person name="Putnam N.H."/>
            <person name="Shu S."/>
            <person name="Taher L."/>
            <person name="Blitz I.L."/>
            <person name="Blumberg B."/>
            <person name="Dichmann D.S."/>
            <person name="Dubchak I."/>
            <person name="Amaya E."/>
            <person name="Detter J.C."/>
            <person name="Fletcher R."/>
            <person name="Gerhard D.S."/>
            <person name="Goodstein D."/>
            <person name="Graves T."/>
            <person name="Grigoriev I.V."/>
            <person name="Grimwood J."/>
            <person name="Kawashima T."/>
            <person name="Lindquist E."/>
            <person name="Lucas S.M."/>
            <person name="Mead P.E."/>
            <person name="Mitros T."/>
            <person name="Ogino H."/>
            <person name="Ohta Y."/>
            <person name="Poliakov A.V."/>
            <person name="Pollet N."/>
            <person name="Robert J."/>
            <person name="Salamov A."/>
            <person name="Sater A.K."/>
            <person name="Schmutz J."/>
            <person name="Terry A."/>
            <person name="Vize P.D."/>
            <person name="Warren W.C."/>
            <person name="Wells D."/>
            <person name="Wills A."/>
            <person name="Wilson R.K."/>
            <person name="Zimmerman L.B."/>
            <person name="Zorn A.M."/>
            <person name="Grainger R."/>
            <person name="Grammer T."/>
            <person name="Khokha M.K."/>
            <person name="Richardson P.M."/>
            <person name="Rokhsar D.S."/>
        </authorList>
    </citation>
    <scope>NUCLEOTIDE SEQUENCE [LARGE SCALE GENOMIC DNA]</scope>
    <source>
        <strain evidence="9">Nigerian</strain>
    </source>
</reference>
<dbReference type="GO" id="GO:0016787">
    <property type="term" value="F:hydrolase activity"/>
    <property type="evidence" value="ECO:0007669"/>
    <property type="project" value="UniProtKB-KW"/>
</dbReference>
<evidence type="ECO:0000256" key="1">
    <source>
        <dbReference type="ARBA" id="ARBA00001968"/>
    </source>
</evidence>
<dbReference type="GO" id="GO:0046872">
    <property type="term" value="F:metal ion binding"/>
    <property type="evidence" value="ECO:0007669"/>
    <property type="project" value="UniProtKB-KW"/>
</dbReference>
<proteinExistence type="inferred from homology"/>
<dbReference type="AlphaFoldDB" id="A0A803JN67"/>
<comment type="similarity">
    <text evidence="3">Belongs to the HARBI1 family.</text>
</comment>
<keyword evidence="5" id="KW-0479">Metal-binding</keyword>
<comment type="subcellular location">
    <subcellularLocation>
        <location evidence="2">Nucleus</location>
    </subcellularLocation>
</comment>
<evidence type="ECO:0000256" key="4">
    <source>
        <dbReference type="ARBA" id="ARBA00022722"/>
    </source>
</evidence>
<protein>
    <recommendedName>
        <fullName evidence="8">DDE Tnp4 domain-containing protein</fullName>
    </recommendedName>
</protein>
<dbReference type="GO" id="GO:0004518">
    <property type="term" value="F:nuclease activity"/>
    <property type="evidence" value="ECO:0007669"/>
    <property type="project" value="UniProtKB-KW"/>
</dbReference>
<dbReference type="PANTHER" id="PTHR22930">
    <property type="match status" value="1"/>
</dbReference>
<sequence>MCAMASFMDHKQRAALAIILLNAAAEKKKKKRSLWSKRWLLNREKLSHMGLLKELRERNPDDFHNYLRMSESSFTSLLQAVAPMISKQDTCMRQSIPAEQRLIATLRYLATGRSFEDLKFTTGISAQALGRIIPETCHAIIESLKAEYLKFPSTEVEWKSVAKQFEDYWNFPNCLGAIDGKHVRIQPPTRSGSYYFNYKGYFSIVLLAIVNAKYEFLMVDVGKNGRVSDGGAMEQTFFYQQLQNDQLHVPSNSDSREGLNYAFVADEAFALHKHILKPFPQKHLTMERRIFNYRLSRARRVVENAFGILANRFRIFHTAIQLSPNKIDCVVLACCVLHNFLRRTSSASYMPVNMVDREDIEQHTMVAAEWRGEPTALLGLQGAVSRNATAEAKVNRDNYVAYFNGSGAVDWQSAMV</sequence>
<feature type="domain" description="DDE Tnp4" evidence="8">
    <location>
        <begin position="178"/>
        <end position="339"/>
    </location>
</feature>